<evidence type="ECO:0000313" key="2">
    <source>
        <dbReference type="Proteomes" id="UP001153954"/>
    </source>
</evidence>
<comment type="caution">
    <text evidence="1">The sequence shown here is derived from an EMBL/GenBank/DDBJ whole genome shotgun (WGS) entry which is preliminary data.</text>
</comment>
<dbReference type="EMBL" id="CAKOGL010000031">
    <property type="protein sequence ID" value="CAH2108222.1"/>
    <property type="molecule type" value="Genomic_DNA"/>
</dbReference>
<name>A0AAU9VAC1_EUPED</name>
<organism evidence="1 2">
    <name type="scientific">Euphydryas editha</name>
    <name type="common">Edith's checkerspot</name>
    <dbReference type="NCBI Taxonomy" id="104508"/>
    <lineage>
        <taxon>Eukaryota</taxon>
        <taxon>Metazoa</taxon>
        <taxon>Ecdysozoa</taxon>
        <taxon>Arthropoda</taxon>
        <taxon>Hexapoda</taxon>
        <taxon>Insecta</taxon>
        <taxon>Pterygota</taxon>
        <taxon>Neoptera</taxon>
        <taxon>Endopterygota</taxon>
        <taxon>Lepidoptera</taxon>
        <taxon>Glossata</taxon>
        <taxon>Ditrysia</taxon>
        <taxon>Papilionoidea</taxon>
        <taxon>Nymphalidae</taxon>
        <taxon>Nymphalinae</taxon>
        <taxon>Euphydryas</taxon>
    </lineage>
</organism>
<dbReference type="Proteomes" id="UP001153954">
    <property type="component" value="Unassembled WGS sequence"/>
</dbReference>
<accession>A0AAU9VAC1</accession>
<proteinExistence type="predicted"/>
<reference evidence="1" key="1">
    <citation type="submission" date="2022-03" db="EMBL/GenBank/DDBJ databases">
        <authorList>
            <person name="Tunstrom K."/>
        </authorList>
    </citation>
    <scope>NUCLEOTIDE SEQUENCE</scope>
</reference>
<keyword evidence="2" id="KW-1185">Reference proteome</keyword>
<gene>
    <name evidence="1" type="ORF">EEDITHA_LOCUS22179</name>
</gene>
<protein>
    <submittedName>
        <fullName evidence="1">Uncharacterized protein</fullName>
    </submittedName>
</protein>
<sequence length="84" mass="9273">MPLIAKSPRFSPSESLQRCEFYCSRRPVNNACRAALKSWHSSFGSYRCFRSPPPPTAACIAAAARRSVQPAPQDALAEAPWHVL</sequence>
<evidence type="ECO:0000313" key="1">
    <source>
        <dbReference type="EMBL" id="CAH2108222.1"/>
    </source>
</evidence>
<dbReference type="AlphaFoldDB" id="A0AAU9VAC1"/>